<gene>
    <name evidence="1" type="ORF">LCGC14_1435380</name>
</gene>
<evidence type="ECO:0000313" key="1">
    <source>
        <dbReference type="EMBL" id="KKM70972.1"/>
    </source>
</evidence>
<name>A0A0F9MP78_9ZZZZ</name>
<comment type="caution">
    <text evidence="1">The sequence shown here is derived from an EMBL/GenBank/DDBJ whole genome shotgun (WGS) entry which is preliminary data.</text>
</comment>
<dbReference type="EMBL" id="LAZR01009720">
    <property type="protein sequence ID" value="KKM70972.1"/>
    <property type="molecule type" value="Genomic_DNA"/>
</dbReference>
<protein>
    <submittedName>
        <fullName evidence="1">Uncharacterized protein</fullName>
    </submittedName>
</protein>
<organism evidence="1">
    <name type="scientific">marine sediment metagenome</name>
    <dbReference type="NCBI Taxonomy" id="412755"/>
    <lineage>
        <taxon>unclassified sequences</taxon>
        <taxon>metagenomes</taxon>
        <taxon>ecological metagenomes</taxon>
    </lineage>
</organism>
<proteinExistence type="predicted"/>
<sequence>MTRAKYILPEFVDCPLCGELCYPGEIRSVKDGVTILKRDRCANCIEDTGTVETMGIDDED</sequence>
<dbReference type="AlphaFoldDB" id="A0A0F9MP78"/>
<reference evidence="1" key="1">
    <citation type="journal article" date="2015" name="Nature">
        <title>Complex archaea that bridge the gap between prokaryotes and eukaryotes.</title>
        <authorList>
            <person name="Spang A."/>
            <person name="Saw J.H."/>
            <person name="Jorgensen S.L."/>
            <person name="Zaremba-Niedzwiedzka K."/>
            <person name="Martijn J."/>
            <person name="Lind A.E."/>
            <person name="van Eijk R."/>
            <person name="Schleper C."/>
            <person name="Guy L."/>
            <person name="Ettema T.J."/>
        </authorList>
    </citation>
    <scope>NUCLEOTIDE SEQUENCE</scope>
</reference>
<accession>A0A0F9MP78</accession>